<dbReference type="RefSeq" id="WP_350278437.1">
    <property type="nucleotide sequence ID" value="NZ_CP158165.1"/>
</dbReference>
<evidence type="ECO:0000313" key="3">
    <source>
        <dbReference type="EMBL" id="XBV25628.1"/>
    </source>
</evidence>
<dbReference type="InterPro" id="IPR025164">
    <property type="entry name" value="Toastrack_DUF4097"/>
</dbReference>
<evidence type="ECO:0000256" key="1">
    <source>
        <dbReference type="SAM" id="MobiDB-lite"/>
    </source>
</evidence>
<feature type="compositionally biased region" description="Polar residues" evidence="1">
    <location>
        <begin position="242"/>
        <end position="252"/>
    </location>
</feature>
<gene>
    <name evidence="3" type="ORF">ABN611_04225</name>
</gene>
<feature type="region of interest" description="Disordered" evidence="1">
    <location>
        <begin position="242"/>
        <end position="266"/>
    </location>
</feature>
<feature type="compositionally biased region" description="Polar residues" evidence="1">
    <location>
        <begin position="316"/>
        <end position="337"/>
    </location>
</feature>
<name>A0AAU7TFT6_9ACTN</name>
<feature type="region of interest" description="Disordered" evidence="1">
    <location>
        <begin position="295"/>
        <end position="337"/>
    </location>
</feature>
<reference evidence="3" key="1">
    <citation type="submission" date="2024-06" db="EMBL/GenBank/DDBJ databases">
        <title>Kribbella sp. strain HUAS MG21 genome sequences.</title>
        <authorList>
            <person name="Mo P."/>
        </authorList>
    </citation>
    <scope>NUCLEOTIDE SEQUENCE</scope>
    <source>
        <strain evidence="3">HUAS MG21</strain>
    </source>
</reference>
<accession>A0AAU7TFT6</accession>
<feature type="compositionally biased region" description="Low complexity" evidence="1">
    <location>
        <begin position="301"/>
        <end position="312"/>
    </location>
</feature>
<evidence type="ECO:0000259" key="2">
    <source>
        <dbReference type="Pfam" id="PF13349"/>
    </source>
</evidence>
<protein>
    <submittedName>
        <fullName evidence="3">DUF4097 family beta strand repeat-containing protein</fullName>
    </submittedName>
</protein>
<dbReference type="AlphaFoldDB" id="A0AAU7TFT6"/>
<dbReference type="EMBL" id="CP158165">
    <property type="protein sequence ID" value="XBV25628.1"/>
    <property type="molecule type" value="Genomic_DNA"/>
</dbReference>
<organism evidence="3">
    <name type="scientific">Kribbella sp. HUAS MG21</name>
    <dbReference type="NCBI Taxonomy" id="3160966"/>
    <lineage>
        <taxon>Bacteria</taxon>
        <taxon>Bacillati</taxon>
        <taxon>Actinomycetota</taxon>
        <taxon>Actinomycetes</taxon>
        <taxon>Propionibacteriales</taxon>
        <taxon>Kribbellaceae</taxon>
        <taxon>Kribbella</taxon>
    </lineage>
</organism>
<sequence length="337" mass="34295">MTRRELMAATAGPVTIDTELLQAAGKVTVRVDPNCKQATMVVSTRDTEGTSAEAVQRATLTQNRDGVLSAKVSGPSNGGTTISGNGIVINGRGGGMTIGNISGGSISTGRNGIQISGYNGPITVNGVQINGNGSGVNVTPAASPIEITAVVPPGSALSARTQSADIEADGLSTVDARTQSGDVSVDAAWTVRADSQSGDVSVDWVQDLDAKTQSGDIRIGWAQGQVNAKSQSGDVQIQQFAGGSAQANSMSGNARVHVTAPHGDGPRIVRASSMSGNATITAENAQVEQNLNAQATSMTGRASSPRPAAARPLHQNDGSRQYNQAMPGRSANNSRGY</sequence>
<feature type="domain" description="DUF4097" evidence="2">
    <location>
        <begin position="150"/>
        <end position="290"/>
    </location>
</feature>
<proteinExistence type="predicted"/>
<dbReference type="Pfam" id="PF13349">
    <property type="entry name" value="DUF4097"/>
    <property type="match status" value="1"/>
</dbReference>